<dbReference type="EMBL" id="LPWF01000004">
    <property type="protein sequence ID" value="ODS01707.1"/>
    <property type="molecule type" value="Genomic_DNA"/>
</dbReference>
<accession>A0A1E3W9E1</accession>
<organism evidence="1 2">
    <name type="scientific">Methyloceanibacter superfactus</name>
    <dbReference type="NCBI Taxonomy" id="1774969"/>
    <lineage>
        <taxon>Bacteria</taxon>
        <taxon>Pseudomonadati</taxon>
        <taxon>Pseudomonadota</taxon>
        <taxon>Alphaproteobacteria</taxon>
        <taxon>Hyphomicrobiales</taxon>
        <taxon>Hyphomicrobiaceae</taxon>
        <taxon>Methyloceanibacter</taxon>
    </lineage>
</organism>
<name>A0A1E3W9E1_9HYPH</name>
<comment type="caution">
    <text evidence="1">The sequence shown here is derived from an EMBL/GenBank/DDBJ whole genome shotgun (WGS) entry which is preliminary data.</text>
</comment>
<gene>
    <name evidence="1" type="ORF">AUC69_05490</name>
</gene>
<reference evidence="1 2" key="1">
    <citation type="journal article" date="2016" name="Environ. Microbiol.">
        <title>New Methyloceanibacter diversity from North Sea sediments includes methanotroph containing solely the soluble methane monooxygenase.</title>
        <authorList>
            <person name="Vekeman B."/>
            <person name="Kerckhof F.M."/>
            <person name="Cremers G."/>
            <person name="de Vos P."/>
            <person name="Vandamme P."/>
            <person name="Boon N."/>
            <person name="Op den Camp H.J."/>
            <person name="Heylen K."/>
        </authorList>
    </citation>
    <scope>NUCLEOTIDE SEQUENCE [LARGE SCALE GENOMIC DNA]</scope>
    <source>
        <strain evidence="1 2">R-67175</strain>
    </source>
</reference>
<keyword evidence="2" id="KW-1185">Reference proteome</keyword>
<dbReference type="Proteomes" id="UP000094472">
    <property type="component" value="Unassembled WGS sequence"/>
</dbReference>
<evidence type="ECO:0000313" key="1">
    <source>
        <dbReference type="EMBL" id="ODS01707.1"/>
    </source>
</evidence>
<protein>
    <submittedName>
        <fullName evidence="1">Uncharacterized protein</fullName>
    </submittedName>
</protein>
<dbReference type="AlphaFoldDB" id="A0A1E3W9E1"/>
<proteinExistence type="predicted"/>
<sequence>MACVVGGAALFLGVTESSAGILVSGLEDLSAAPRSRAEKVHEGKGGMHQNCLRHAAPGAYPDCHWHHFDPRTGQWYNRRRLLDGTNCPANDVCPYDSSGARR</sequence>
<evidence type="ECO:0000313" key="2">
    <source>
        <dbReference type="Proteomes" id="UP000094472"/>
    </source>
</evidence>